<dbReference type="InterPro" id="IPR050216">
    <property type="entry name" value="LRR_domain-containing"/>
</dbReference>
<dbReference type="PANTHER" id="PTHR48051">
    <property type="match status" value="1"/>
</dbReference>
<keyword evidence="3" id="KW-0472">Membrane</keyword>
<name>A1ZDE5_MICM2</name>
<evidence type="ECO:0000313" key="6">
    <source>
        <dbReference type="Proteomes" id="UP000004095"/>
    </source>
</evidence>
<dbReference type="InterPro" id="IPR001611">
    <property type="entry name" value="Leu-rich_rpt"/>
</dbReference>
<keyword evidence="1" id="KW-0433">Leucine-rich repeat</keyword>
<sequence>MVFKNKGMINRYNSFLEKKSDQLWASYTGDSFEFWRAYEKLVARSKKNVVPTTFVKKQMAKLVQQREYAREGVWIMVLILITSSIFFLGTRLSESDITKNNALPVLQQKNYPPQTKVLDLSDEPHRIMPAQITKLPALITLKLSRNGMFNLSPEIGQLKQLQVFEVTDNFLTTLPQSIGQLKKLKYLNLSKNSLTHLPETIARLESLEVLILSHNEITTIPYEIKSLKKLKILDISHNKITRLPETINALDNLETLIISHNQLTELPLYLDRLKKLKVLKFAHNKFIVLPATIGTLKKTVGVYQ</sequence>
<dbReference type="PROSITE" id="PS51450">
    <property type="entry name" value="LRR"/>
    <property type="match status" value="4"/>
</dbReference>
<evidence type="ECO:0000256" key="3">
    <source>
        <dbReference type="SAM" id="Phobius"/>
    </source>
</evidence>
<evidence type="ECO:0000259" key="4">
    <source>
        <dbReference type="Pfam" id="PF23598"/>
    </source>
</evidence>
<protein>
    <submittedName>
        <fullName evidence="5">Leucine-rich repeat containing protein</fullName>
    </submittedName>
</protein>
<feature type="transmembrane region" description="Helical" evidence="3">
    <location>
        <begin position="73"/>
        <end position="92"/>
    </location>
</feature>
<feature type="domain" description="Disease resistance R13L4/SHOC-2-like LRR" evidence="4">
    <location>
        <begin position="116"/>
        <end position="210"/>
    </location>
</feature>
<dbReference type="GO" id="GO:0005737">
    <property type="term" value="C:cytoplasm"/>
    <property type="evidence" value="ECO:0007669"/>
    <property type="project" value="TreeGrafter"/>
</dbReference>
<dbReference type="Proteomes" id="UP000004095">
    <property type="component" value="Unassembled WGS sequence"/>
</dbReference>
<reference evidence="5 6" key="1">
    <citation type="submission" date="2007-01" db="EMBL/GenBank/DDBJ databases">
        <authorList>
            <person name="Haygood M."/>
            <person name="Podell S."/>
            <person name="Anderson C."/>
            <person name="Hopkinson B."/>
            <person name="Roe K."/>
            <person name="Barbeau K."/>
            <person name="Gaasterland T."/>
            <person name="Ferriera S."/>
            <person name="Johnson J."/>
            <person name="Kravitz S."/>
            <person name="Beeson K."/>
            <person name="Sutton G."/>
            <person name="Rogers Y.-H."/>
            <person name="Friedman R."/>
            <person name="Frazier M."/>
            <person name="Venter J.C."/>
        </authorList>
    </citation>
    <scope>NUCLEOTIDE SEQUENCE [LARGE SCALE GENOMIC DNA]</scope>
    <source>
        <strain evidence="5 6">ATCC 23134</strain>
    </source>
</reference>
<keyword evidence="3" id="KW-0812">Transmembrane</keyword>
<dbReference type="SMART" id="SM00364">
    <property type="entry name" value="LRR_BAC"/>
    <property type="match status" value="6"/>
</dbReference>
<evidence type="ECO:0000313" key="5">
    <source>
        <dbReference type="EMBL" id="EAY31684.1"/>
    </source>
</evidence>
<dbReference type="InterPro" id="IPR032675">
    <property type="entry name" value="LRR_dom_sf"/>
</dbReference>
<keyword evidence="2" id="KW-0677">Repeat</keyword>
<dbReference type="EMBL" id="AAWS01000002">
    <property type="protein sequence ID" value="EAY31684.1"/>
    <property type="molecule type" value="Genomic_DNA"/>
</dbReference>
<comment type="caution">
    <text evidence="5">The sequence shown here is derived from an EMBL/GenBank/DDBJ whole genome shotgun (WGS) entry which is preliminary data.</text>
</comment>
<gene>
    <name evidence="5" type="ORF">M23134_05190</name>
</gene>
<dbReference type="AlphaFoldDB" id="A1ZDE5"/>
<dbReference type="Gene3D" id="3.80.10.10">
    <property type="entry name" value="Ribonuclease Inhibitor"/>
    <property type="match status" value="1"/>
</dbReference>
<dbReference type="InterPro" id="IPR055414">
    <property type="entry name" value="LRR_R13L4/SHOC2-like"/>
</dbReference>
<dbReference type="PRINTS" id="PR00019">
    <property type="entry name" value="LEURICHRPT"/>
</dbReference>
<organism evidence="5 6">
    <name type="scientific">Microscilla marina ATCC 23134</name>
    <dbReference type="NCBI Taxonomy" id="313606"/>
    <lineage>
        <taxon>Bacteria</taxon>
        <taxon>Pseudomonadati</taxon>
        <taxon>Bacteroidota</taxon>
        <taxon>Cytophagia</taxon>
        <taxon>Cytophagales</taxon>
        <taxon>Microscillaceae</taxon>
        <taxon>Microscilla</taxon>
    </lineage>
</organism>
<feature type="domain" description="Disease resistance R13L4/SHOC-2-like LRR" evidence="4">
    <location>
        <begin position="223"/>
        <end position="297"/>
    </location>
</feature>
<evidence type="ECO:0000256" key="2">
    <source>
        <dbReference type="ARBA" id="ARBA00022737"/>
    </source>
</evidence>
<proteinExistence type="predicted"/>
<accession>A1ZDE5</accession>
<dbReference type="Pfam" id="PF23598">
    <property type="entry name" value="LRR_14"/>
    <property type="match status" value="2"/>
</dbReference>
<dbReference type="SMART" id="SM00369">
    <property type="entry name" value="LRR_TYP"/>
    <property type="match status" value="6"/>
</dbReference>
<keyword evidence="3" id="KW-1133">Transmembrane helix</keyword>
<dbReference type="eggNOG" id="COG4886">
    <property type="taxonomic scope" value="Bacteria"/>
</dbReference>
<evidence type="ECO:0000256" key="1">
    <source>
        <dbReference type="ARBA" id="ARBA00022614"/>
    </source>
</evidence>
<keyword evidence="6" id="KW-1185">Reference proteome</keyword>
<dbReference type="SUPFAM" id="SSF52058">
    <property type="entry name" value="L domain-like"/>
    <property type="match status" value="1"/>
</dbReference>
<dbReference type="InterPro" id="IPR003591">
    <property type="entry name" value="Leu-rich_rpt_typical-subtyp"/>
</dbReference>
<dbReference type="PANTHER" id="PTHR48051:SF1">
    <property type="entry name" value="RAS SUPPRESSOR PROTEIN 1"/>
    <property type="match status" value="1"/>
</dbReference>